<keyword evidence="1" id="KW-0732">Signal</keyword>
<sequence length="163" mass="17879">MTKAKMIIAATLVAGLGFASPALANLDAARDLMEAGQFEQAREALWPLALSGNADAEELIGVMYALGLGVEQDHVRAFDWYLRSALKGHPGAQSGVGWYYELGLGLPAPDLVRAYLWYRLSTIGGDPDAAISVEEVVKKMSKEEIDKAHELVDDYRGWMYPHR</sequence>
<dbReference type="SUPFAM" id="SSF81901">
    <property type="entry name" value="HCP-like"/>
    <property type="match status" value="1"/>
</dbReference>
<dbReference type="PANTHER" id="PTHR11102">
    <property type="entry name" value="SEL-1-LIKE PROTEIN"/>
    <property type="match status" value="1"/>
</dbReference>
<keyword evidence="3" id="KW-1185">Reference proteome</keyword>
<evidence type="ECO:0000256" key="1">
    <source>
        <dbReference type="SAM" id="SignalP"/>
    </source>
</evidence>
<dbReference type="EMBL" id="CP124616">
    <property type="protein sequence ID" value="WGW05276.1"/>
    <property type="molecule type" value="Genomic_DNA"/>
</dbReference>
<dbReference type="SMART" id="SM00671">
    <property type="entry name" value="SEL1"/>
    <property type="match status" value="2"/>
</dbReference>
<dbReference type="Gene3D" id="1.25.40.10">
    <property type="entry name" value="Tetratricopeptide repeat domain"/>
    <property type="match status" value="1"/>
</dbReference>
<dbReference type="InterPro" id="IPR011990">
    <property type="entry name" value="TPR-like_helical_dom_sf"/>
</dbReference>
<proteinExistence type="predicted"/>
<dbReference type="Pfam" id="PF08238">
    <property type="entry name" value="Sel1"/>
    <property type="match status" value="2"/>
</dbReference>
<name>A0ABY8QKW0_9RHOB</name>
<accession>A0ABY8QKW0</accession>
<evidence type="ECO:0000313" key="3">
    <source>
        <dbReference type="Proteomes" id="UP001241605"/>
    </source>
</evidence>
<evidence type="ECO:0000313" key="2">
    <source>
        <dbReference type="EMBL" id="WGW05276.1"/>
    </source>
</evidence>
<dbReference type="InterPro" id="IPR006597">
    <property type="entry name" value="Sel1-like"/>
</dbReference>
<protein>
    <submittedName>
        <fullName evidence="2">Tetratricopeptide repeat protein</fullName>
    </submittedName>
</protein>
<reference evidence="2 3" key="1">
    <citation type="submission" date="2023-05" db="EMBL/GenBank/DDBJ databases">
        <title>YMD87, complete Genome.</title>
        <authorList>
            <person name="Zhang J."/>
            <person name="Xu X."/>
        </authorList>
    </citation>
    <scope>NUCLEOTIDE SEQUENCE [LARGE SCALE GENOMIC DNA]</scope>
    <source>
        <strain evidence="2 3">YMD87</strain>
    </source>
</reference>
<dbReference type="RefSeq" id="WP_282301903.1">
    <property type="nucleotide sequence ID" value="NZ_CP124616.1"/>
</dbReference>
<dbReference type="PANTHER" id="PTHR11102:SF160">
    <property type="entry name" value="ERAD-ASSOCIATED E3 UBIQUITIN-PROTEIN LIGASE COMPONENT HRD3"/>
    <property type="match status" value="1"/>
</dbReference>
<feature type="signal peptide" evidence="1">
    <location>
        <begin position="1"/>
        <end position="24"/>
    </location>
</feature>
<feature type="chain" id="PRO_5046330424" evidence="1">
    <location>
        <begin position="25"/>
        <end position="163"/>
    </location>
</feature>
<dbReference type="InterPro" id="IPR050767">
    <property type="entry name" value="Sel1_AlgK"/>
</dbReference>
<gene>
    <name evidence="2" type="ORF">QF118_06945</name>
</gene>
<organism evidence="2 3">
    <name type="scientific">Tropicibacter oceani</name>
    <dbReference type="NCBI Taxonomy" id="3058420"/>
    <lineage>
        <taxon>Bacteria</taxon>
        <taxon>Pseudomonadati</taxon>
        <taxon>Pseudomonadota</taxon>
        <taxon>Alphaproteobacteria</taxon>
        <taxon>Rhodobacterales</taxon>
        <taxon>Roseobacteraceae</taxon>
        <taxon>Tropicibacter</taxon>
    </lineage>
</organism>
<dbReference type="Proteomes" id="UP001241605">
    <property type="component" value="Chromosome"/>
</dbReference>